<reference evidence="1 2" key="1">
    <citation type="journal article" date="2003" name="Int. J. Syst. Evol. Microbiol.">
        <title>Virgibacillus carmonensis sp. nov., Virgibacillus necropolis sp. nov. and Virgibacillus picturae sp. nov., three novel species isolated from deteriorated mural paintings, transfer of the species of the genus salibacillus to Virgibacillus, as Virgibacillus marismortui comb. nov. and Virgibacillus salexigens comb. nov., and emended description of the genus Virgibacillus.</title>
        <authorList>
            <person name="Heyrman J."/>
            <person name="Logan N.A."/>
            <person name="Busse H.J."/>
            <person name="Balcaen A."/>
            <person name="Lebbe L."/>
            <person name="Rodriguez-Diaz M."/>
            <person name="Swings J."/>
            <person name="De Vos P."/>
        </authorList>
    </citation>
    <scope>NUCLEOTIDE SEQUENCE [LARGE SCALE GENOMIC DNA]</scope>
    <source>
        <strain evidence="1 2">LMG 19488</strain>
    </source>
</reference>
<dbReference type="Proteomes" id="UP000204391">
    <property type="component" value="Chromosome"/>
</dbReference>
<sequence length="200" mass="22669">MVWLIIIIFALIIVLLFSKIYVTVNFSYVSNKQNGSIDVYFLKIPLYRKNIQSDESKKHSILELVNNDNRLSDLIEDGKFFIKMMKESIPSIFSLLKKIAIHKFNWHTNVGAGEASSTGMVSGGVWSVKGFVLALIRETSQVVCPLQINVQPCFQQTVLNTQINMKVSIRLGQAILGGARILRTVSKLEKNKINLRERKI</sequence>
<dbReference type="EMBL" id="CP022437">
    <property type="protein sequence ID" value="ASN04981.1"/>
    <property type="molecule type" value="Genomic_DNA"/>
</dbReference>
<dbReference type="InterPro" id="IPR021338">
    <property type="entry name" value="DUF2953"/>
</dbReference>
<dbReference type="OrthoDB" id="1683589at2"/>
<evidence type="ECO:0000313" key="2">
    <source>
        <dbReference type="Proteomes" id="UP000204391"/>
    </source>
</evidence>
<dbReference type="AlphaFoldDB" id="A0A221MBG8"/>
<proteinExistence type="predicted"/>
<organism evidence="1 2">
    <name type="scientific">Virgibacillus necropolis</name>
    <dbReference type="NCBI Taxonomy" id="163877"/>
    <lineage>
        <taxon>Bacteria</taxon>
        <taxon>Bacillati</taxon>
        <taxon>Bacillota</taxon>
        <taxon>Bacilli</taxon>
        <taxon>Bacillales</taxon>
        <taxon>Bacillaceae</taxon>
        <taxon>Virgibacillus</taxon>
    </lineage>
</organism>
<keyword evidence="2" id="KW-1185">Reference proteome</keyword>
<accession>A0A221MBG8</accession>
<dbReference type="Pfam" id="PF11167">
    <property type="entry name" value="DUF2953"/>
    <property type="match status" value="1"/>
</dbReference>
<dbReference type="KEGG" id="vne:CFK40_08135"/>
<dbReference type="RefSeq" id="WP_089531832.1">
    <property type="nucleotide sequence ID" value="NZ_CP022437.1"/>
</dbReference>
<evidence type="ECO:0008006" key="3">
    <source>
        <dbReference type="Google" id="ProtNLM"/>
    </source>
</evidence>
<protein>
    <recommendedName>
        <fullName evidence="3">DUF2953 domain-containing protein</fullName>
    </recommendedName>
</protein>
<evidence type="ECO:0000313" key="1">
    <source>
        <dbReference type="EMBL" id="ASN04981.1"/>
    </source>
</evidence>
<gene>
    <name evidence="1" type="ORF">CFK40_08135</name>
</gene>
<name>A0A221MBG8_9BACI</name>